<organism evidence="1">
    <name type="scientific">bioreactor metagenome</name>
    <dbReference type="NCBI Taxonomy" id="1076179"/>
    <lineage>
        <taxon>unclassified sequences</taxon>
        <taxon>metagenomes</taxon>
        <taxon>ecological metagenomes</taxon>
    </lineage>
</organism>
<protein>
    <submittedName>
        <fullName evidence="1">Uncharacterized protein</fullName>
    </submittedName>
</protein>
<accession>A0A645GI51</accession>
<gene>
    <name evidence="1" type="ORF">SDC9_174076</name>
</gene>
<dbReference type="AlphaFoldDB" id="A0A645GI51"/>
<dbReference type="EMBL" id="VSSQ01076237">
    <property type="protein sequence ID" value="MPN26651.1"/>
    <property type="molecule type" value="Genomic_DNA"/>
</dbReference>
<name>A0A645GI51_9ZZZZ</name>
<comment type="caution">
    <text evidence="1">The sequence shown here is derived from an EMBL/GenBank/DDBJ whole genome shotgun (WGS) entry which is preliminary data.</text>
</comment>
<sequence length="211" mass="24310">MLTLLISLIHRLFDKTSKFNLINLLEIRFPEFRTRLSTAYDNSQNINIVTKKLLEDVHSQLTGIKISQIVPKNQIFKSFVIFLMVSGAATFCIYEGFSFNVSPCQLIDGFWNGVHDMNARAAYEDNQEIVPDSRYKVEAVIIKNGEQVEMKINPTVGLGFTSQIDADTEQKFNKSSDTFNENFEYSQTYSENLPEEYEPLIKQYFEKISSK</sequence>
<reference evidence="1" key="1">
    <citation type="submission" date="2019-08" db="EMBL/GenBank/DDBJ databases">
        <authorList>
            <person name="Kucharzyk K."/>
            <person name="Murdoch R.W."/>
            <person name="Higgins S."/>
            <person name="Loffler F."/>
        </authorList>
    </citation>
    <scope>NUCLEOTIDE SEQUENCE</scope>
</reference>
<evidence type="ECO:0000313" key="1">
    <source>
        <dbReference type="EMBL" id="MPN26651.1"/>
    </source>
</evidence>
<proteinExistence type="predicted"/>